<dbReference type="InterPro" id="IPR050472">
    <property type="entry name" value="Anth_synth/Amidotransfase"/>
</dbReference>
<dbReference type="PANTHER" id="PTHR43418">
    <property type="entry name" value="MULTIFUNCTIONAL TRYPTOPHAN BIOSYNTHESIS PROTEIN-RELATED"/>
    <property type="match status" value="1"/>
</dbReference>
<dbReference type="GO" id="GO:0006207">
    <property type="term" value="P:'de novo' pyrimidine nucleobase biosynthetic process"/>
    <property type="evidence" value="ECO:0007669"/>
    <property type="project" value="InterPro"/>
</dbReference>
<evidence type="ECO:0000259" key="13">
    <source>
        <dbReference type="SMART" id="SM01097"/>
    </source>
</evidence>
<dbReference type="InterPro" id="IPR006274">
    <property type="entry name" value="CarbamoylP_synth_ssu"/>
</dbReference>
<dbReference type="SUPFAM" id="SSF52317">
    <property type="entry name" value="Class I glutamine amidotransferase-like"/>
    <property type="match status" value="1"/>
</dbReference>
<evidence type="ECO:0000256" key="5">
    <source>
        <dbReference type="ARBA" id="ARBA00022598"/>
    </source>
</evidence>
<evidence type="ECO:0000256" key="11">
    <source>
        <dbReference type="ARBA" id="ARBA00048816"/>
    </source>
</evidence>
<dbReference type="PANTHER" id="PTHR43418:SF7">
    <property type="entry name" value="CARBAMOYL-PHOSPHATE SYNTHASE SMALL CHAIN"/>
    <property type="match status" value="1"/>
</dbReference>
<dbReference type="GO" id="GO:0004088">
    <property type="term" value="F:carbamoyl-phosphate synthase (glutamine-hydrolyzing) activity"/>
    <property type="evidence" value="ECO:0007669"/>
    <property type="project" value="UniProtKB-EC"/>
</dbReference>
<dbReference type="SMART" id="SM01097">
    <property type="entry name" value="CPSase_sm_chain"/>
    <property type="match status" value="1"/>
</dbReference>
<evidence type="ECO:0000256" key="7">
    <source>
        <dbReference type="ARBA" id="ARBA00022840"/>
    </source>
</evidence>
<keyword evidence="9" id="KW-0665">Pyrimidine biosynthesis</keyword>
<dbReference type="PROSITE" id="PS51273">
    <property type="entry name" value="GATASE_TYPE_1"/>
    <property type="match status" value="1"/>
</dbReference>
<evidence type="ECO:0000256" key="6">
    <source>
        <dbReference type="ARBA" id="ARBA00022741"/>
    </source>
</evidence>
<gene>
    <name evidence="14" type="ORF">METZ01_LOCUS150051</name>
</gene>
<comment type="similarity">
    <text evidence="3">Belongs to the CarA family.</text>
</comment>
<evidence type="ECO:0000256" key="2">
    <source>
        <dbReference type="ARBA" id="ARBA00005077"/>
    </source>
</evidence>
<protein>
    <recommendedName>
        <fullName evidence="4">carbamoyl-phosphate synthase (glutamine-hydrolyzing)</fullName>
        <ecNumber evidence="4">6.3.5.5</ecNumber>
    </recommendedName>
    <alternativeName>
        <fullName evidence="10">Arginine-specific carbamoyl phosphate synthetase, glutamine chain</fullName>
    </alternativeName>
</protein>
<dbReference type="Gene3D" id="3.40.50.880">
    <property type="match status" value="1"/>
</dbReference>
<evidence type="ECO:0000256" key="1">
    <source>
        <dbReference type="ARBA" id="ARBA00004812"/>
    </source>
</evidence>
<evidence type="ECO:0000313" key="14">
    <source>
        <dbReference type="EMBL" id="SVA97197.1"/>
    </source>
</evidence>
<evidence type="ECO:0000256" key="8">
    <source>
        <dbReference type="ARBA" id="ARBA00022962"/>
    </source>
</evidence>
<proteinExistence type="inferred from homology"/>
<dbReference type="EC" id="6.3.5.5" evidence="4"/>
<dbReference type="Pfam" id="PF00988">
    <property type="entry name" value="CPSase_sm_chain"/>
    <property type="match status" value="1"/>
</dbReference>
<accession>A0A382A824</accession>
<dbReference type="InterPro" id="IPR017926">
    <property type="entry name" value="GATASE"/>
</dbReference>
<feature type="domain" description="Carbamoyl-phosphate synthase small subunit N-terminal" evidence="13">
    <location>
        <begin position="1"/>
        <end position="131"/>
    </location>
</feature>
<comment type="pathway">
    <text evidence="1">Pyrimidine metabolism; UMP biosynthesis via de novo pathway; (S)-dihydroorotate from bicarbonate: step 1/3.</text>
</comment>
<keyword evidence="5" id="KW-0436">Ligase</keyword>
<dbReference type="EMBL" id="UINC01024136">
    <property type="protein sequence ID" value="SVA97197.1"/>
    <property type="molecule type" value="Genomic_DNA"/>
</dbReference>
<comment type="catalytic activity">
    <reaction evidence="12">
        <text>L-glutamine + H2O = L-glutamate + NH4(+)</text>
        <dbReference type="Rhea" id="RHEA:15889"/>
        <dbReference type="ChEBI" id="CHEBI:15377"/>
        <dbReference type="ChEBI" id="CHEBI:28938"/>
        <dbReference type="ChEBI" id="CHEBI:29985"/>
        <dbReference type="ChEBI" id="CHEBI:58359"/>
    </reaction>
</comment>
<comment type="pathway">
    <text evidence="2">Amino-acid biosynthesis; L-arginine biosynthesis; carbamoyl phosphate from bicarbonate: step 1/1.</text>
</comment>
<dbReference type="NCBIfam" id="NF009475">
    <property type="entry name" value="PRK12838.1"/>
    <property type="match status" value="1"/>
</dbReference>
<dbReference type="Pfam" id="PF00117">
    <property type="entry name" value="GATase"/>
    <property type="match status" value="1"/>
</dbReference>
<dbReference type="InterPro" id="IPR002474">
    <property type="entry name" value="CarbamoylP_synth_ssu_N"/>
</dbReference>
<comment type="catalytic activity">
    <reaction evidence="11">
        <text>hydrogencarbonate + L-glutamine + 2 ATP + H2O = carbamoyl phosphate + L-glutamate + 2 ADP + phosphate + 2 H(+)</text>
        <dbReference type="Rhea" id="RHEA:18633"/>
        <dbReference type="ChEBI" id="CHEBI:15377"/>
        <dbReference type="ChEBI" id="CHEBI:15378"/>
        <dbReference type="ChEBI" id="CHEBI:17544"/>
        <dbReference type="ChEBI" id="CHEBI:29985"/>
        <dbReference type="ChEBI" id="CHEBI:30616"/>
        <dbReference type="ChEBI" id="CHEBI:43474"/>
        <dbReference type="ChEBI" id="CHEBI:58228"/>
        <dbReference type="ChEBI" id="CHEBI:58359"/>
        <dbReference type="ChEBI" id="CHEBI:456216"/>
        <dbReference type="EC" id="6.3.5.5"/>
    </reaction>
</comment>
<keyword evidence="8" id="KW-0315">Glutamine amidotransferase</keyword>
<evidence type="ECO:0000256" key="4">
    <source>
        <dbReference type="ARBA" id="ARBA00012738"/>
    </source>
</evidence>
<dbReference type="GO" id="GO:0005524">
    <property type="term" value="F:ATP binding"/>
    <property type="evidence" value="ECO:0007669"/>
    <property type="project" value="UniProtKB-KW"/>
</dbReference>
<evidence type="ECO:0000256" key="9">
    <source>
        <dbReference type="ARBA" id="ARBA00022975"/>
    </source>
</evidence>
<dbReference type="Gene3D" id="3.50.30.20">
    <property type="entry name" value="Carbamoyl-phosphate synthase small subunit, N-terminal domain"/>
    <property type="match status" value="1"/>
</dbReference>
<sequence length="374" mass="41355">MKAYLALSDGKVFEGNHFGAEGEVDAEIVFNTSMSGYQEVITDPSYCGQMVVMTYPLIGNYGINPQDFESDRPHLSGFIIKELSGIASNWRSRGKLEDFLKEFGIVGIQGIDTRALTRRIREKGAQQAVLSTITRDPEELIRKAQNSPGLEGKDLVKEVTCQSPYDWKEEEWDIFNRGPSLKSDVNKKFFVVAYDFGIKRNILRKLVGAGCRVRVVPASTLAKDVLVLNPDGVFLSNGPGDPEGVPYAIKNIKFLLGKIPIFGICLGHQILVLALNGQTFKLRFGHHGGNQPVMDTHSGKVEITSQNHGFAVTQESIGPSIDVTSVNLNDQTVEGIRHKEWPIFSVQYHPEASPGPHDSSYLFQQFTNIMKAGV</sequence>
<keyword evidence="6" id="KW-0547">Nucleotide-binding</keyword>
<dbReference type="HAMAP" id="MF_01209">
    <property type="entry name" value="CPSase_S_chain"/>
    <property type="match status" value="1"/>
</dbReference>
<dbReference type="InterPro" id="IPR036480">
    <property type="entry name" value="CarbP_synth_ssu_N_sf"/>
</dbReference>
<keyword evidence="7" id="KW-0067">ATP-binding</keyword>
<dbReference type="InterPro" id="IPR029062">
    <property type="entry name" value="Class_I_gatase-like"/>
</dbReference>
<dbReference type="AlphaFoldDB" id="A0A382A824"/>
<dbReference type="CDD" id="cd01744">
    <property type="entry name" value="GATase1_CPSase"/>
    <property type="match status" value="1"/>
</dbReference>
<dbReference type="GO" id="GO:0006541">
    <property type="term" value="P:glutamine metabolic process"/>
    <property type="evidence" value="ECO:0007669"/>
    <property type="project" value="InterPro"/>
</dbReference>
<dbReference type="GO" id="GO:0006221">
    <property type="term" value="P:pyrimidine nucleotide biosynthetic process"/>
    <property type="evidence" value="ECO:0007669"/>
    <property type="project" value="UniProtKB-KW"/>
</dbReference>
<dbReference type="NCBIfam" id="TIGR01368">
    <property type="entry name" value="CPSaseIIsmall"/>
    <property type="match status" value="1"/>
</dbReference>
<dbReference type="FunFam" id="3.50.30.20:FF:000001">
    <property type="entry name" value="Carbamoyl-phosphate synthase small chain"/>
    <property type="match status" value="1"/>
</dbReference>
<organism evidence="14">
    <name type="scientific">marine metagenome</name>
    <dbReference type="NCBI Taxonomy" id="408172"/>
    <lineage>
        <taxon>unclassified sequences</taxon>
        <taxon>metagenomes</taxon>
        <taxon>ecological metagenomes</taxon>
    </lineage>
</organism>
<dbReference type="InterPro" id="IPR035686">
    <property type="entry name" value="CPSase_GATase1"/>
</dbReference>
<dbReference type="PRINTS" id="PR00097">
    <property type="entry name" value="ANTSNTHASEII"/>
</dbReference>
<evidence type="ECO:0000256" key="3">
    <source>
        <dbReference type="ARBA" id="ARBA00007800"/>
    </source>
</evidence>
<dbReference type="PRINTS" id="PR00096">
    <property type="entry name" value="GATASE"/>
</dbReference>
<evidence type="ECO:0000256" key="12">
    <source>
        <dbReference type="ARBA" id="ARBA00049285"/>
    </source>
</evidence>
<dbReference type="SUPFAM" id="SSF52021">
    <property type="entry name" value="Carbamoyl phosphate synthetase, small subunit N-terminal domain"/>
    <property type="match status" value="1"/>
</dbReference>
<evidence type="ECO:0000256" key="10">
    <source>
        <dbReference type="ARBA" id="ARBA00044340"/>
    </source>
</evidence>
<reference evidence="14" key="1">
    <citation type="submission" date="2018-05" db="EMBL/GenBank/DDBJ databases">
        <authorList>
            <person name="Lanie J.A."/>
            <person name="Ng W.-L."/>
            <person name="Kazmierczak K.M."/>
            <person name="Andrzejewski T.M."/>
            <person name="Davidsen T.M."/>
            <person name="Wayne K.J."/>
            <person name="Tettelin H."/>
            <person name="Glass J.I."/>
            <person name="Rusch D."/>
            <person name="Podicherti R."/>
            <person name="Tsui H.-C.T."/>
            <person name="Winkler M.E."/>
        </authorList>
    </citation>
    <scope>NUCLEOTIDE SEQUENCE</scope>
</reference>
<name>A0A382A824_9ZZZZ</name>
<dbReference type="PRINTS" id="PR00099">
    <property type="entry name" value="CPSGATASE"/>
</dbReference>